<evidence type="ECO:0000256" key="1">
    <source>
        <dbReference type="SAM" id="SignalP"/>
    </source>
</evidence>
<feature type="signal peptide" evidence="1">
    <location>
        <begin position="1"/>
        <end position="25"/>
    </location>
</feature>
<dbReference type="EMBL" id="CAJVAS010000006">
    <property type="protein sequence ID" value="CAG7616172.1"/>
    <property type="molecule type" value="Genomic_DNA"/>
</dbReference>
<dbReference type="PROSITE" id="PS51257">
    <property type="entry name" value="PROKAR_LIPOPROTEIN"/>
    <property type="match status" value="1"/>
</dbReference>
<feature type="chain" id="PRO_5037870664" description="Extracellular solute-binding protein" evidence="1">
    <location>
        <begin position="26"/>
        <end position="446"/>
    </location>
</feature>
<dbReference type="Pfam" id="PF13416">
    <property type="entry name" value="SBP_bac_8"/>
    <property type="match status" value="1"/>
</dbReference>
<organism evidence="2 3">
    <name type="scientific">Paenibacillus solanacearum</name>
    <dbReference type="NCBI Taxonomy" id="2048548"/>
    <lineage>
        <taxon>Bacteria</taxon>
        <taxon>Bacillati</taxon>
        <taxon>Bacillota</taxon>
        <taxon>Bacilli</taxon>
        <taxon>Bacillales</taxon>
        <taxon>Paenibacillaceae</taxon>
        <taxon>Paenibacillus</taxon>
    </lineage>
</organism>
<dbReference type="RefSeq" id="WP_218091667.1">
    <property type="nucleotide sequence ID" value="NZ_CAJVAS010000006.1"/>
</dbReference>
<dbReference type="InterPro" id="IPR006059">
    <property type="entry name" value="SBP"/>
</dbReference>
<evidence type="ECO:0008006" key="4">
    <source>
        <dbReference type="Google" id="ProtNLM"/>
    </source>
</evidence>
<dbReference type="AlphaFoldDB" id="A0A916JYI6"/>
<evidence type="ECO:0000313" key="3">
    <source>
        <dbReference type="Proteomes" id="UP000693672"/>
    </source>
</evidence>
<accession>A0A916JYI6</accession>
<reference evidence="2" key="1">
    <citation type="submission" date="2021-06" db="EMBL/GenBank/DDBJ databases">
        <authorList>
            <person name="Criscuolo A."/>
        </authorList>
    </citation>
    <scope>NUCLEOTIDE SEQUENCE</scope>
    <source>
        <strain evidence="2">CIP111600</strain>
    </source>
</reference>
<dbReference type="Proteomes" id="UP000693672">
    <property type="component" value="Unassembled WGS sequence"/>
</dbReference>
<keyword evidence="1" id="KW-0732">Signal</keyword>
<keyword evidence="3" id="KW-1185">Reference proteome</keyword>
<name>A0A916JYI6_9BACL</name>
<comment type="caution">
    <text evidence="2">The sequence shown here is derived from an EMBL/GenBank/DDBJ whole genome shotgun (WGS) entry which is preliminary data.</text>
</comment>
<sequence>MVSKTGKTLLAALLAASLLTACSKAGNGSVSDPKEAVKVDLSTPVTLTVASGLGMSVEDFNKSYGDKIKAKFPNVTINFIARGQGTTIPELVTAGIYPDIVFGIVSDIDNYLINLNLHEDMGPLIKKHNYDMNRFEPLLIDAIKTTNPEGNVIGLPMPYGGMQVLFYNKSIFDKFGVPYPKDGMTWDDTYELAKQMTRVDGGDVYRGFASFYGALLRDNQLSVPYLDPKADKMYDPEKWKTLFNNFSRFYQIQNNKRADGTSQTAEAAAFETSQKVALNANQFGRYAGFPAEMNWDMVTMPTFKEAPNTTGMIVGSSGYWFITKTNKNQDISFKVIEFLLSDEMQIEEAKTKANMPSVRTIKDLDKIVGSELPALKGKNISALTKMKPAAVPPARAQGLVGANLNELKKIVEATMNRIIINNIDVNTALREAEEAMAKQVEAKKAQ</sequence>
<proteinExistence type="predicted"/>
<dbReference type="PANTHER" id="PTHR43649">
    <property type="entry name" value="ARABINOSE-BINDING PROTEIN-RELATED"/>
    <property type="match status" value="1"/>
</dbReference>
<dbReference type="PANTHER" id="PTHR43649:SF12">
    <property type="entry name" value="DIACETYLCHITOBIOSE BINDING PROTEIN DASA"/>
    <property type="match status" value="1"/>
</dbReference>
<gene>
    <name evidence="2" type="ORF">PAESOLCIP111_01874</name>
</gene>
<dbReference type="InterPro" id="IPR050490">
    <property type="entry name" value="Bact_solute-bd_prot1"/>
</dbReference>
<protein>
    <recommendedName>
        <fullName evidence="4">Extracellular solute-binding protein</fullName>
    </recommendedName>
</protein>
<evidence type="ECO:0000313" key="2">
    <source>
        <dbReference type="EMBL" id="CAG7616172.1"/>
    </source>
</evidence>